<dbReference type="AlphaFoldDB" id="A0A9N9TFH4"/>
<keyword evidence="5 12" id="KW-0378">Hydrolase</keyword>
<sequence length="567" mass="65531">MQENLDDYIKLAQNVKSEEPSVETRKEIQISLQRRKACDARAQKIVEFSVEGKLQPEIFTKCLPFINQSHYQDIVEERAITKLCGYSICGRRIPDMPKKQYFISTKSNKVYDITDRKNYCSNFCYKASLHIKKQIDDSPLWLRKLEDIPEYQLLKSDGGGLPGEYIDQGIPKPAVGPSFTPVGVFTEASLSDMVNKEISRSKPKEKEKNKSQAKPKKSKLVKTMQTITENSEQTEEEDESIRPASEHRCLQKSASLPVIIENEENYDVKYDSCENLHSTGCVAKSEIKKTRKKASKTPKINPEELIKKVIREWLTLESFIFLYGETKVKEILNVDKMSDCFEKLNISELQREQQVKYMDICRRLHMQELADEKFDNAVVGSKLKPVPDYQTLKKENKELNLKVKCFYSGILHEKEDSNFPTRDDAAEEEEPEIAPVLPLVDVTSQKALRRKIFLRAVSKSMQQLLEELRVKSITIILSDLQSLVKTFNLNADNIVFKPAVWNYISVILLHILAIRDSNIKHLLQDKYSMEYIKVQFSILPNREELVSDIMKEVYNVELFIENYISSN</sequence>
<evidence type="ECO:0000256" key="6">
    <source>
        <dbReference type="ARBA" id="ARBA00022833"/>
    </source>
</evidence>
<keyword evidence="3 12" id="KW-0479">Metal-binding</keyword>
<dbReference type="EMBL" id="OU900094">
    <property type="protein sequence ID" value="CAG9854125.1"/>
    <property type="molecule type" value="Genomic_DNA"/>
</dbReference>
<gene>
    <name evidence="15" type="ORF">PHYEVI_LOCUS590</name>
</gene>
<comment type="function">
    <text evidence="12">Putative RNA polymerase II subunit B1 C-terminal domain (CTD) phosphatase involved in RNA polymerase II transcription regulation.</text>
</comment>
<dbReference type="GO" id="GO:0005634">
    <property type="term" value="C:nucleus"/>
    <property type="evidence" value="ECO:0007669"/>
    <property type="project" value="UniProtKB-SubCell"/>
</dbReference>
<evidence type="ECO:0000256" key="3">
    <source>
        <dbReference type="ARBA" id="ARBA00022723"/>
    </source>
</evidence>
<dbReference type="GO" id="GO:0043175">
    <property type="term" value="F:RNA polymerase core enzyme binding"/>
    <property type="evidence" value="ECO:0007669"/>
    <property type="project" value="UniProtKB-UniRule"/>
</dbReference>
<feature type="domain" description="RTR1-type" evidence="14">
    <location>
        <begin position="61"/>
        <end position="144"/>
    </location>
</feature>
<protein>
    <recommendedName>
        <fullName evidence="12">RNA polymerase II subunit B1 CTD phosphatase RPAP2 homolog</fullName>
        <ecNumber evidence="12">3.1.3.16</ecNumber>
    </recommendedName>
</protein>
<name>A0A9N9TFH4_PHYSR</name>
<dbReference type="Pfam" id="PF04181">
    <property type="entry name" value="RPAP2_Rtr1"/>
    <property type="match status" value="1"/>
</dbReference>
<evidence type="ECO:0000256" key="2">
    <source>
        <dbReference type="ARBA" id="ARBA00005676"/>
    </source>
</evidence>
<evidence type="ECO:0000256" key="4">
    <source>
        <dbReference type="ARBA" id="ARBA00022771"/>
    </source>
</evidence>
<dbReference type="InterPro" id="IPR038534">
    <property type="entry name" value="Rtr1/RPAP2_sf"/>
</dbReference>
<keyword evidence="4 12" id="KW-0863">Zinc-finger</keyword>
<dbReference type="OrthoDB" id="2590500at2759"/>
<dbReference type="EC" id="3.1.3.16" evidence="12"/>
<dbReference type="PROSITE" id="PS51479">
    <property type="entry name" value="ZF_RTR1"/>
    <property type="match status" value="1"/>
</dbReference>
<keyword evidence="6 12" id="KW-0862">Zinc</keyword>
<comment type="catalytic activity">
    <reaction evidence="9 12">
        <text>O-phospho-L-seryl-[protein] + H2O = L-seryl-[protein] + phosphate</text>
        <dbReference type="Rhea" id="RHEA:20629"/>
        <dbReference type="Rhea" id="RHEA-COMP:9863"/>
        <dbReference type="Rhea" id="RHEA-COMP:11604"/>
        <dbReference type="ChEBI" id="CHEBI:15377"/>
        <dbReference type="ChEBI" id="CHEBI:29999"/>
        <dbReference type="ChEBI" id="CHEBI:43474"/>
        <dbReference type="ChEBI" id="CHEBI:83421"/>
        <dbReference type="EC" id="3.1.3.16"/>
    </reaction>
</comment>
<reference evidence="15" key="1">
    <citation type="submission" date="2022-01" db="EMBL/GenBank/DDBJ databases">
        <authorList>
            <person name="King R."/>
        </authorList>
    </citation>
    <scope>NUCLEOTIDE SEQUENCE</scope>
</reference>
<evidence type="ECO:0000256" key="12">
    <source>
        <dbReference type="RuleBase" id="RU367080"/>
    </source>
</evidence>
<feature type="region of interest" description="Disordered" evidence="13">
    <location>
        <begin position="196"/>
        <end position="248"/>
    </location>
</feature>
<keyword evidence="8 12" id="KW-0539">Nucleus</keyword>
<dbReference type="GO" id="GO:0008270">
    <property type="term" value="F:zinc ion binding"/>
    <property type="evidence" value="ECO:0007669"/>
    <property type="project" value="UniProtKB-KW"/>
</dbReference>
<evidence type="ECO:0000256" key="11">
    <source>
        <dbReference type="PROSITE-ProRule" id="PRU00812"/>
    </source>
</evidence>
<organism evidence="15 16">
    <name type="scientific">Phyllotreta striolata</name>
    <name type="common">Striped flea beetle</name>
    <name type="synonym">Crioceris striolata</name>
    <dbReference type="NCBI Taxonomy" id="444603"/>
    <lineage>
        <taxon>Eukaryota</taxon>
        <taxon>Metazoa</taxon>
        <taxon>Ecdysozoa</taxon>
        <taxon>Arthropoda</taxon>
        <taxon>Hexapoda</taxon>
        <taxon>Insecta</taxon>
        <taxon>Pterygota</taxon>
        <taxon>Neoptera</taxon>
        <taxon>Endopterygota</taxon>
        <taxon>Coleoptera</taxon>
        <taxon>Polyphaga</taxon>
        <taxon>Cucujiformia</taxon>
        <taxon>Chrysomeloidea</taxon>
        <taxon>Chrysomelidae</taxon>
        <taxon>Galerucinae</taxon>
        <taxon>Alticini</taxon>
        <taxon>Phyllotreta</taxon>
    </lineage>
</organism>
<feature type="compositionally biased region" description="Low complexity" evidence="13">
    <location>
        <begin position="221"/>
        <end position="231"/>
    </location>
</feature>
<dbReference type="PANTHER" id="PTHR14732:SF0">
    <property type="entry name" value="RNA POLYMERASE II SUBUNIT B1 CTD PHOSPHATASE RPAP2-RELATED"/>
    <property type="match status" value="1"/>
</dbReference>
<evidence type="ECO:0000259" key="14">
    <source>
        <dbReference type="PROSITE" id="PS51479"/>
    </source>
</evidence>
<dbReference type="GO" id="GO:0005737">
    <property type="term" value="C:cytoplasm"/>
    <property type="evidence" value="ECO:0007669"/>
    <property type="project" value="TreeGrafter"/>
</dbReference>
<feature type="compositionally biased region" description="Basic and acidic residues" evidence="13">
    <location>
        <begin position="196"/>
        <end position="210"/>
    </location>
</feature>
<evidence type="ECO:0000256" key="7">
    <source>
        <dbReference type="ARBA" id="ARBA00022912"/>
    </source>
</evidence>
<keyword evidence="16" id="KW-1185">Reference proteome</keyword>
<evidence type="ECO:0000256" key="5">
    <source>
        <dbReference type="ARBA" id="ARBA00022801"/>
    </source>
</evidence>
<accession>A0A9N9TFH4</accession>
<keyword evidence="7 12" id="KW-0904">Protein phosphatase</keyword>
<evidence type="ECO:0000313" key="15">
    <source>
        <dbReference type="EMBL" id="CAG9854125.1"/>
    </source>
</evidence>
<evidence type="ECO:0000313" key="16">
    <source>
        <dbReference type="Proteomes" id="UP001153712"/>
    </source>
</evidence>
<dbReference type="Proteomes" id="UP001153712">
    <property type="component" value="Chromosome 1"/>
</dbReference>
<comment type="catalytic activity">
    <reaction evidence="10 12">
        <text>O-phospho-L-threonyl-[protein] + H2O = L-threonyl-[protein] + phosphate</text>
        <dbReference type="Rhea" id="RHEA:47004"/>
        <dbReference type="Rhea" id="RHEA-COMP:11060"/>
        <dbReference type="Rhea" id="RHEA-COMP:11605"/>
        <dbReference type="ChEBI" id="CHEBI:15377"/>
        <dbReference type="ChEBI" id="CHEBI:30013"/>
        <dbReference type="ChEBI" id="CHEBI:43474"/>
        <dbReference type="ChEBI" id="CHEBI:61977"/>
        <dbReference type="EC" id="3.1.3.16"/>
    </reaction>
</comment>
<comment type="similarity">
    <text evidence="2 11 12">Belongs to the RPAP2 family.</text>
</comment>
<evidence type="ECO:0000256" key="1">
    <source>
        <dbReference type="ARBA" id="ARBA00004123"/>
    </source>
</evidence>
<dbReference type="InterPro" id="IPR007308">
    <property type="entry name" value="Rtr1/RPAP2_dom"/>
</dbReference>
<comment type="subcellular location">
    <subcellularLocation>
        <location evidence="1 12">Nucleus</location>
    </subcellularLocation>
</comment>
<evidence type="ECO:0000256" key="9">
    <source>
        <dbReference type="ARBA" id="ARBA00047761"/>
    </source>
</evidence>
<dbReference type="Gene3D" id="1.25.40.820">
    <property type="match status" value="1"/>
</dbReference>
<evidence type="ECO:0000256" key="13">
    <source>
        <dbReference type="SAM" id="MobiDB-lite"/>
    </source>
</evidence>
<feature type="compositionally biased region" description="Basic residues" evidence="13">
    <location>
        <begin position="211"/>
        <end position="220"/>
    </location>
</feature>
<dbReference type="InterPro" id="IPR039693">
    <property type="entry name" value="Rtr1/RPAP2"/>
</dbReference>
<proteinExistence type="inferred from homology"/>
<evidence type="ECO:0000256" key="8">
    <source>
        <dbReference type="ARBA" id="ARBA00023242"/>
    </source>
</evidence>
<dbReference type="PANTHER" id="PTHR14732">
    <property type="entry name" value="RNA POLYMERASE II SUBUNIT B1 CTD PHOSPHATASE RPAP2-RELATED"/>
    <property type="match status" value="1"/>
</dbReference>
<evidence type="ECO:0000256" key="10">
    <source>
        <dbReference type="ARBA" id="ARBA00048336"/>
    </source>
</evidence>
<dbReference type="GO" id="GO:0008420">
    <property type="term" value="F:RNA polymerase II CTD heptapeptide repeat phosphatase activity"/>
    <property type="evidence" value="ECO:0007669"/>
    <property type="project" value="UniProtKB-UniRule"/>
</dbReference>